<dbReference type="InterPro" id="IPR019887">
    <property type="entry name" value="Tscrpt_reg_AsnC/Lrp_C"/>
</dbReference>
<sequence length="175" mass="19981">MSTNPVHLDEVSLRILDILQHNADISNTELAEKVGLSVSPCWRRVAEMKENHVIRGSVMLVDPLKLGLAVNVFVHVSLRQQDKTSLQKFTEAISDREEIMECYLMTGEADFLLRVVVEDLQKYQVLIMECLTQIEGVASIRSSFALNQVKYTTVLPTQHLKRSTHNRYYPPNNNN</sequence>
<dbReference type="EMBL" id="JANDBG010000009">
    <property type="protein sequence ID" value="MCX9002444.1"/>
    <property type="molecule type" value="Genomic_DNA"/>
</dbReference>
<accession>A0AAW5WCN3</accession>
<dbReference type="SUPFAM" id="SSF54909">
    <property type="entry name" value="Dimeric alpha+beta barrel"/>
    <property type="match status" value="1"/>
</dbReference>
<dbReference type="SMART" id="SM00344">
    <property type="entry name" value="HTH_ASNC"/>
    <property type="match status" value="1"/>
</dbReference>
<name>A0AAW5WCN3_9ENTR</name>
<feature type="domain" description="HTH asnC-type" evidence="4">
    <location>
        <begin position="8"/>
        <end position="69"/>
    </location>
</feature>
<evidence type="ECO:0000259" key="4">
    <source>
        <dbReference type="PROSITE" id="PS50956"/>
    </source>
</evidence>
<dbReference type="AlphaFoldDB" id="A0AAW5WCN3"/>
<dbReference type="GO" id="GO:0043200">
    <property type="term" value="P:response to amino acid"/>
    <property type="evidence" value="ECO:0007669"/>
    <property type="project" value="TreeGrafter"/>
</dbReference>
<dbReference type="Gene3D" id="1.10.10.10">
    <property type="entry name" value="Winged helix-like DNA-binding domain superfamily/Winged helix DNA-binding domain"/>
    <property type="match status" value="1"/>
</dbReference>
<dbReference type="SUPFAM" id="SSF46785">
    <property type="entry name" value="Winged helix' DNA-binding domain"/>
    <property type="match status" value="1"/>
</dbReference>
<dbReference type="Gene3D" id="3.30.70.920">
    <property type="match status" value="1"/>
</dbReference>
<dbReference type="InterPro" id="IPR036390">
    <property type="entry name" value="WH_DNA-bd_sf"/>
</dbReference>
<dbReference type="InterPro" id="IPR011991">
    <property type="entry name" value="ArsR-like_HTH"/>
</dbReference>
<keyword evidence="3" id="KW-0804">Transcription</keyword>
<dbReference type="InterPro" id="IPR000485">
    <property type="entry name" value="AsnC-type_HTH_dom"/>
</dbReference>
<evidence type="ECO:0000256" key="1">
    <source>
        <dbReference type="ARBA" id="ARBA00023015"/>
    </source>
</evidence>
<evidence type="ECO:0000313" key="5">
    <source>
        <dbReference type="EMBL" id="MCX9002444.1"/>
    </source>
</evidence>
<dbReference type="Proteomes" id="UP001207430">
    <property type="component" value="Unassembled WGS sequence"/>
</dbReference>
<evidence type="ECO:0000256" key="3">
    <source>
        <dbReference type="ARBA" id="ARBA00023163"/>
    </source>
</evidence>
<protein>
    <submittedName>
        <fullName evidence="5">Lrp/AsnC family transcriptional regulator</fullName>
    </submittedName>
</protein>
<dbReference type="CDD" id="cd00090">
    <property type="entry name" value="HTH_ARSR"/>
    <property type="match status" value="1"/>
</dbReference>
<proteinExistence type="predicted"/>
<keyword evidence="2" id="KW-0238">DNA-binding</keyword>
<evidence type="ECO:0000313" key="6">
    <source>
        <dbReference type="Proteomes" id="UP001207430"/>
    </source>
</evidence>
<dbReference type="GO" id="GO:0006355">
    <property type="term" value="P:regulation of DNA-templated transcription"/>
    <property type="evidence" value="ECO:0007669"/>
    <property type="project" value="UniProtKB-ARBA"/>
</dbReference>
<gene>
    <name evidence="5" type="ORF">NLN86_12375</name>
</gene>
<dbReference type="InterPro" id="IPR011008">
    <property type="entry name" value="Dimeric_a/b-barrel"/>
</dbReference>
<keyword evidence="1" id="KW-0805">Transcription regulation</keyword>
<organism evidence="5 6">
    <name type="scientific">Citrobacter portucalensis</name>
    <dbReference type="NCBI Taxonomy" id="1639133"/>
    <lineage>
        <taxon>Bacteria</taxon>
        <taxon>Pseudomonadati</taxon>
        <taxon>Pseudomonadota</taxon>
        <taxon>Gammaproteobacteria</taxon>
        <taxon>Enterobacterales</taxon>
        <taxon>Enterobacteriaceae</taxon>
        <taxon>Citrobacter</taxon>
        <taxon>Citrobacter freundii complex</taxon>
    </lineage>
</organism>
<dbReference type="GO" id="GO:0005829">
    <property type="term" value="C:cytosol"/>
    <property type="evidence" value="ECO:0007669"/>
    <property type="project" value="TreeGrafter"/>
</dbReference>
<evidence type="ECO:0000256" key="2">
    <source>
        <dbReference type="ARBA" id="ARBA00023125"/>
    </source>
</evidence>
<dbReference type="InterPro" id="IPR019888">
    <property type="entry name" value="Tscrpt_reg_AsnC-like"/>
</dbReference>
<dbReference type="PRINTS" id="PR00033">
    <property type="entry name" value="HTHASNC"/>
</dbReference>
<dbReference type="InterPro" id="IPR036388">
    <property type="entry name" value="WH-like_DNA-bd_sf"/>
</dbReference>
<dbReference type="Pfam" id="PF13412">
    <property type="entry name" value="HTH_24"/>
    <property type="match status" value="1"/>
</dbReference>
<dbReference type="PROSITE" id="PS50956">
    <property type="entry name" value="HTH_ASNC_2"/>
    <property type="match status" value="1"/>
</dbReference>
<dbReference type="GO" id="GO:0043565">
    <property type="term" value="F:sequence-specific DNA binding"/>
    <property type="evidence" value="ECO:0007669"/>
    <property type="project" value="InterPro"/>
</dbReference>
<dbReference type="PANTHER" id="PTHR30154">
    <property type="entry name" value="LEUCINE-RESPONSIVE REGULATORY PROTEIN"/>
    <property type="match status" value="1"/>
</dbReference>
<dbReference type="Pfam" id="PF01037">
    <property type="entry name" value="AsnC_trans_reg"/>
    <property type="match status" value="1"/>
</dbReference>
<comment type="caution">
    <text evidence="5">The sequence shown here is derived from an EMBL/GenBank/DDBJ whole genome shotgun (WGS) entry which is preliminary data.</text>
</comment>
<dbReference type="PANTHER" id="PTHR30154:SF34">
    <property type="entry name" value="TRANSCRIPTIONAL REGULATOR AZLB"/>
    <property type="match status" value="1"/>
</dbReference>
<reference evidence="5" key="1">
    <citation type="submission" date="2022-07" db="EMBL/GenBank/DDBJ databases">
        <title>Genome Sequence of Citrobacter portucalensis from Edible Snails.</title>
        <authorList>
            <person name="Okafor A.C."/>
            <person name="Ogbo F.C."/>
            <person name="Ruppitsch W."/>
            <person name="Allerberger F."/>
        </authorList>
    </citation>
    <scope>NUCLEOTIDE SEQUENCE</scope>
    <source>
        <strain evidence="5">Igbk 7</strain>
    </source>
</reference>
<dbReference type="RefSeq" id="WP_265640029.1">
    <property type="nucleotide sequence ID" value="NZ_JALGBJ010000085.1"/>
</dbReference>